<dbReference type="Proteomes" id="UP000245539">
    <property type="component" value="Unassembled WGS sequence"/>
</dbReference>
<evidence type="ECO:0000313" key="2">
    <source>
        <dbReference type="Proteomes" id="UP000245539"/>
    </source>
</evidence>
<comment type="caution">
    <text evidence="1">The sequence shown here is derived from an EMBL/GenBank/DDBJ whole genome shotgun (WGS) entry which is preliminary data.</text>
</comment>
<organism evidence="1 2">
    <name type="scientific">Leucothrix pacifica</name>
    <dbReference type="NCBI Taxonomy" id="1247513"/>
    <lineage>
        <taxon>Bacteria</taxon>
        <taxon>Pseudomonadati</taxon>
        <taxon>Pseudomonadota</taxon>
        <taxon>Gammaproteobacteria</taxon>
        <taxon>Thiotrichales</taxon>
        <taxon>Thiotrichaceae</taxon>
        <taxon>Leucothrix</taxon>
    </lineage>
</organism>
<dbReference type="RefSeq" id="WP_109838899.1">
    <property type="nucleotide sequence ID" value="NZ_QGKM01000057.1"/>
</dbReference>
<protein>
    <submittedName>
        <fullName evidence="1">Uncharacterized protein</fullName>
    </submittedName>
</protein>
<reference evidence="1 2" key="1">
    <citation type="submission" date="2018-05" db="EMBL/GenBank/DDBJ databases">
        <title>Leucothrix arctica sp. nov., isolated from Arctic seawater.</title>
        <authorList>
            <person name="Choi A."/>
            <person name="Baek K."/>
        </authorList>
    </citation>
    <scope>NUCLEOTIDE SEQUENCE [LARGE SCALE GENOMIC DNA]</scope>
    <source>
        <strain evidence="1 2">JCM 18388</strain>
    </source>
</reference>
<keyword evidence="2" id="KW-1185">Reference proteome</keyword>
<sequence length="60" mass="6841">MVRSNYGSNLHDPVEKDGVNLEQVKELSSITLFGLATNLKKDKETFRRLYQSVINDINSN</sequence>
<proteinExistence type="predicted"/>
<dbReference type="EMBL" id="QGKM01000057">
    <property type="protein sequence ID" value="PWQ94259.1"/>
    <property type="molecule type" value="Genomic_DNA"/>
</dbReference>
<gene>
    <name evidence="1" type="ORF">DKW60_17175</name>
</gene>
<name>A0A317C7G9_9GAMM</name>
<dbReference type="AlphaFoldDB" id="A0A317C7G9"/>
<accession>A0A317C7G9</accession>
<evidence type="ECO:0000313" key="1">
    <source>
        <dbReference type="EMBL" id="PWQ94259.1"/>
    </source>
</evidence>